<feature type="chain" id="PRO_5025455937" description="Ecp2 effector protein domain-containing protein" evidence="1">
    <location>
        <begin position="20"/>
        <end position="186"/>
    </location>
</feature>
<dbReference type="AlphaFoldDB" id="A0A6A6R0E0"/>
<name>A0A6A6R0E0_9PEZI</name>
<organism evidence="2 3">
    <name type="scientific">Lophium mytilinum</name>
    <dbReference type="NCBI Taxonomy" id="390894"/>
    <lineage>
        <taxon>Eukaryota</taxon>
        <taxon>Fungi</taxon>
        <taxon>Dikarya</taxon>
        <taxon>Ascomycota</taxon>
        <taxon>Pezizomycotina</taxon>
        <taxon>Dothideomycetes</taxon>
        <taxon>Pleosporomycetidae</taxon>
        <taxon>Mytilinidiales</taxon>
        <taxon>Mytilinidiaceae</taxon>
        <taxon>Lophium</taxon>
    </lineage>
</organism>
<evidence type="ECO:0000313" key="2">
    <source>
        <dbReference type="EMBL" id="KAF2497704.1"/>
    </source>
</evidence>
<keyword evidence="1" id="KW-0732">Signal</keyword>
<accession>A0A6A6R0E0</accession>
<protein>
    <recommendedName>
        <fullName evidence="4">Ecp2 effector protein domain-containing protein</fullName>
    </recommendedName>
</protein>
<evidence type="ECO:0000313" key="3">
    <source>
        <dbReference type="Proteomes" id="UP000799750"/>
    </source>
</evidence>
<dbReference type="OrthoDB" id="10544251at2759"/>
<evidence type="ECO:0000256" key="1">
    <source>
        <dbReference type="SAM" id="SignalP"/>
    </source>
</evidence>
<dbReference type="EMBL" id="MU004186">
    <property type="protein sequence ID" value="KAF2497704.1"/>
    <property type="molecule type" value="Genomic_DNA"/>
</dbReference>
<feature type="signal peptide" evidence="1">
    <location>
        <begin position="1"/>
        <end position="19"/>
    </location>
</feature>
<dbReference type="Proteomes" id="UP000799750">
    <property type="component" value="Unassembled WGS sequence"/>
</dbReference>
<sequence length="186" mass="20405">MKAPQHLLLSLGLAAAVNALPSFHHKLLEDLQIFNSECHESGLISQNIDGAIGAVLAACDNSFTRPCDGESSKNTTDHCYNHKGCLEFDDIVIGNGTKMHWLLSVDYHGPIRDENVTLSKASCIAGLSQVVLGKCRMGGAVTMLDHNKKYWQFAADPDSGSCPDDDETVRFEKLHHFDLDELHIDT</sequence>
<proteinExistence type="predicted"/>
<keyword evidence="3" id="KW-1185">Reference proteome</keyword>
<evidence type="ECO:0008006" key="4">
    <source>
        <dbReference type="Google" id="ProtNLM"/>
    </source>
</evidence>
<gene>
    <name evidence="2" type="ORF">BU16DRAFT_616304</name>
</gene>
<reference evidence="2" key="1">
    <citation type="journal article" date="2020" name="Stud. Mycol.">
        <title>101 Dothideomycetes genomes: a test case for predicting lifestyles and emergence of pathogens.</title>
        <authorList>
            <person name="Haridas S."/>
            <person name="Albert R."/>
            <person name="Binder M."/>
            <person name="Bloem J."/>
            <person name="Labutti K."/>
            <person name="Salamov A."/>
            <person name="Andreopoulos B."/>
            <person name="Baker S."/>
            <person name="Barry K."/>
            <person name="Bills G."/>
            <person name="Bluhm B."/>
            <person name="Cannon C."/>
            <person name="Castanera R."/>
            <person name="Culley D."/>
            <person name="Daum C."/>
            <person name="Ezra D."/>
            <person name="Gonzalez J."/>
            <person name="Henrissat B."/>
            <person name="Kuo A."/>
            <person name="Liang C."/>
            <person name="Lipzen A."/>
            <person name="Lutzoni F."/>
            <person name="Magnuson J."/>
            <person name="Mondo S."/>
            <person name="Nolan M."/>
            <person name="Ohm R."/>
            <person name="Pangilinan J."/>
            <person name="Park H.-J."/>
            <person name="Ramirez L."/>
            <person name="Alfaro M."/>
            <person name="Sun H."/>
            <person name="Tritt A."/>
            <person name="Yoshinaga Y."/>
            <person name="Zwiers L.-H."/>
            <person name="Turgeon B."/>
            <person name="Goodwin S."/>
            <person name="Spatafora J."/>
            <person name="Crous P."/>
            <person name="Grigoriev I."/>
        </authorList>
    </citation>
    <scope>NUCLEOTIDE SEQUENCE</scope>
    <source>
        <strain evidence="2">CBS 269.34</strain>
    </source>
</reference>